<dbReference type="InterPro" id="IPR012338">
    <property type="entry name" value="Beta-lactam/transpept-like"/>
</dbReference>
<accession>A0ABN3ITN6</accession>
<dbReference type="Proteomes" id="UP001501231">
    <property type="component" value="Unassembled WGS sequence"/>
</dbReference>
<dbReference type="PANTHER" id="PTHR43319">
    <property type="entry name" value="BETA-LACTAMASE-RELATED"/>
    <property type="match status" value="1"/>
</dbReference>
<evidence type="ECO:0000259" key="1">
    <source>
        <dbReference type="Pfam" id="PF00144"/>
    </source>
</evidence>
<proteinExistence type="predicted"/>
<dbReference type="InterPro" id="IPR001466">
    <property type="entry name" value="Beta-lactam-related"/>
</dbReference>
<dbReference type="SUPFAM" id="SSF56601">
    <property type="entry name" value="beta-lactamase/transpeptidase-like"/>
    <property type="match status" value="1"/>
</dbReference>
<dbReference type="PANTHER" id="PTHR43319:SF3">
    <property type="entry name" value="BETA-LACTAMASE-RELATED DOMAIN-CONTAINING PROTEIN"/>
    <property type="match status" value="1"/>
</dbReference>
<evidence type="ECO:0000313" key="3">
    <source>
        <dbReference type="Proteomes" id="UP001501231"/>
    </source>
</evidence>
<comment type="caution">
    <text evidence="2">The sequence shown here is derived from an EMBL/GenBank/DDBJ whole genome shotgun (WGS) entry which is preliminary data.</text>
</comment>
<sequence length="106" mass="10952">MARVYAALLDEVDGVRLVSPERLRELSAPAFEGVDEVMGSPATWALGYPLGPLGPDRPGVFGMPGIGGSAAFADPATGTAFAVTKNRFNPLEAGAVEEIAALVLPR</sequence>
<dbReference type="InterPro" id="IPR052907">
    <property type="entry name" value="Beta-lactamase/esterase"/>
</dbReference>
<organism evidence="2 3">
    <name type="scientific">Actinomadura vinacea</name>
    <dbReference type="NCBI Taxonomy" id="115336"/>
    <lineage>
        <taxon>Bacteria</taxon>
        <taxon>Bacillati</taxon>
        <taxon>Actinomycetota</taxon>
        <taxon>Actinomycetes</taxon>
        <taxon>Streptosporangiales</taxon>
        <taxon>Thermomonosporaceae</taxon>
        <taxon>Actinomadura</taxon>
    </lineage>
</organism>
<evidence type="ECO:0000313" key="2">
    <source>
        <dbReference type="EMBL" id="GAA2413567.1"/>
    </source>
</evidence>
<gene>
    <name evidence="2" type="ORF">GCM10010191_24190</name>
</gene>
<reference evidence="2 3" key="1">
    <citation type="journal article" date="2019" name="Int. J. Syst. Evol. Microbiol.">
        <title>The Global Catalogue of Microorganisms (GCM) 10K type strain sequencing project: providing services to taxonomists for standard genome sequencing and annotation.</title>
        <authorList>
            <consortium name="The Broad Institute Genomics Platform"/>
            <consortium name="The Broad Institute Genome Sequencing Center for Infectious Disease"/>
            <person name="Wu L."/>
            <person name="Ma J."/>
        </authorList>
    </citation>
    <scope>NUCLEOTIDE SEQUENCE [LARGE SCALE GENOMIC DNA]</scope>
    <source>
        <strain evidence="2 3">JCM 3325</strain>
    </source>
</reference>
<keyword evidence="3" id="KW-1185">Reference proteome</keyword>
<protein>
    <recommendedName>
        <fullName evidence="1">Beta-lactamase-related domain-containing protein</fullName>
    </recommendedName>
</protein>
<dbReference type="Pfam" id="PF00144">
    <property type="entry name" value="Beta-lactamase"/>
    <property type="match status" value="1"/>
</dbReference>
<name>A0ABN3ITN6_9ACTN</name>
<dbReference type="Gene3D" id="3.40.710.10">
    <property type="entry name" value="DD-peptidase/beta-lactamase superfamily"/>
    <property type="match status" value="1"/>
</dbReference>
<feature type="domain" description="Beta-lactamase-related" evidence="1">
    <location>
        <begin position="2"/>
        <end position="100"/>
    </location>
</feature>
<dbReference type="EMBL" id="BAAARW010000011">
    <property type="protein sequence ID" value="GAA2413567.1"/>
    <property type="molecule type" value="Genomic_DNA"/>
</dbReference>